<dbReference type="Pfam" id="PF13576">
    <property type="entry name" value="Pentapeptide_3"/>
    <property type="match status" value="2"/>
</dbReference>
<name>A0A7J9SLV8_9EURY</name>
<organism evidence="2 3">
    <name type="scientific">Halobellus ruber</name>
    <dbReference type="NCBI Taxonomy" id="2761102"/>
    <lineage>
        <taxon>Archaea</taxon>
        <taxon>Methanobacteriati</taxon>
        <taxon>Methanobacteriota</taxon>
        <taxon>Stenosarchaea group</taxon>
        <taxon>Halobacteria</taxon>
        <taxon>Halobacteriales</taxon>
        <taxon>Haloferacaceae</taxon>
        <taxon>Halobellus</taxon>
    </lineage>
</organism>
<protein>
    <submittedName>
        <fullName evidence="2">Pentapeptide repeat-containing protein</fullName>
    </submittedName>
</protein>
<dbReference type="EMBL" id="JACKXD010000009">
    <property type="protein sequence ID" value="MBB6647930.1"/>
    <property type="molecule type" value="Genomic_DNA"/>
</dbReference>
<gene>
    <name evidence="2" type="ORF">H5V44_16845</name>
</gene>
<evidence type="ECO:0000256" key="1">
    <source>
        <dbReference type="SAM" id="Phobius"/>
    </source>
</evidence>
<dbReference type="InterPro" id="IPR001646">
    <property type="entry name" value="5peptide_repeat"/>
</dbReference>
<comment type="caution">
    <text evidence="2">The sequence shown here is derived from an EMBL/GenBank/DDBJ whole genome shotgun (WGS) entry which is preliminary data.</text>
</comment>
<keyword evidence="1" id="KW-0472">Membrane</keyword>
<evidence type="ECO:0000313" key="2">
    <source>
        <dbReference type="EMBL" id="MBB6647930.1"/>
    </source>
</evidence>
<feature type="transmembrane region" description="Helical" evidence="1">
    <location>
        <begin position="516"/>
        <end position="533"/>
    </location>
</feature>
<keyword evidence="3" id="KW-1185">Reference proteome</keyword>
<dbReference type="AlphaFoldDB" id="A0A7J9SLV8"/>
<dbReference type="Gene3D" id="2.160.20.80">
    <property type="entry name" value="E3 ubiquitin-protein ligase SopA"/>
    <property type="match status" value="1"/>
</dbReference>
<dbReference type="RefSeq" id="WP_185194305.1">
    <property type="nucleotide sequence ID" value="NZ_JACKXD010000009.1"/>
</dbReference>
<keyword evidence="1" id="KW-0812">Transmembrane</keyword>
<proteinExistence type="predicted"/>
<keyword evidence="1" id="KW-1133">Transmembrane helix</keyword>
<dbReference type="Proteomes" id="UP000546257">
    <property type="component" value="Unassembled WGS sequence"/>
</dbReference>
<feature type="transmembrane region" description="Helical" evidence="1">
    <location>
        <begin position="567"/>
        <end position="590"/>
    </location>
</feature>
<accession>A0A7J9SLV8</accession>
<sequence length="596" mass="65438">MAAPSEERCEFATGLNADYFEPEKESLLRTTETGQWRCPHHKFTPTDGPDDGYDFCPFHLGHKPNHGSAVLEDTAELCVWLITGSTEQVPGLSPLPSDLRNYARLENDSTRFETGERTQFIGAVFDEFRVDYRTIDAVSNAPVDLREATVNDVASFQSASFEQPLLLSGAVFDCSTTFVDTTFAERTEFQQTQFTEYADFHHATFGAWAEFSSTTIAGEANFRGVNFDHGIFAMNMIFDGAADFMAATFAAVANFTGSVFRRGAVFSSTRFLGNATFRDVSFGGPVELSDNFVDDTDVDERWQHIAVDDRRVQDAAVVFRNLTCEGTLNLINASIDGNVYIASSTMAGAVVATDISVDNGPIELNFTGSETISGRVATGSEPVEYDFSEATLGELEIGDSNVDSVRFNKTTFDGFDFGKHLDVFVSMEWQLHSEQASPSECENTYLRAKNGAKQVGESRAVSEFHIRELRHRRAGYLKLLRETFPGFQALKASTKLLGNLTLAVTCGYGERPLRPVVASMSVVGVFAILYATIGISLPYEGATKYVTFSLESFVALLIGQPETTSSVVSLFVALEGFVGAFMIALFVFTFTRSVSR</sequence>
<reference evidence="2 3" key="1">
    <citation type="submission" date="2020-08" db="EMBL/GenBank/DDBJ databases">
        <authorList>
            <person name="Seo M.-J."/>
        </authorList>
    </citation>
    <scope>NUCLEOTIDE SEQUENCE [LARGE SCALE GENOMIC DNA]</scope>
    <source>
        <strain evidence="2 3">MBLA0160</strain>
    </source>
</reference>
<evidence type="ECO:0000313" key="3">
    <source>
        <dbReference type="Proteomes" id="UP000546257"/>
    </source>
</evidence>